<feature type="transmembrane region" description="Helical" evidence="8">
    <location>
        <begin position="45"/>
        <end position="66"/>
    </location>
</feature>
<comment type="subcellular location">
    <subcellularLocation>
        <location evidence="1 8">Cell membrane</location>
        <topology evidence="1 8">Multi-pass membrane protein</topology>
    </subcellularLocation>
</comment>
<dbReference type="PANTHER" id="PTHR30269:SF0">
    <property type="entry name" value="MEMBRANE TRANSPORTER PROTEIN YFCA-RELATED"/>
    <property type="match status" value="1"/>
</dbReference>
<evidence type="ECO:0000313" key="10">
    <source>
        <dbReference type="Proteomes" id="UP000018465"/>
    </source>
</evidence>
<dbReference type="InterPro" id="IPR052017">
    <property type="entry name" value="TSUP"/>
</dbReference>
<feature type="transmembrane region" description="Helical" evidence="8">
    <location>
        <begin position="202"/>
        <end position="226"/>
    </location>
</feature>
<keyword evidence="4 8" id="KW-1003">Cell membrane</keyword>
<dbReference type="EMBL" id="AYHO01000005">
    <property type="protein sequence ID" value="ESJ94797.1"/>
    <property type="molecule type" value="Genomic_DNA"/>
</dbReference>
<feature type="transmembrane region" description="Helical" evidence="8">
    <location>
        <begin position="73"/>
        <end position="95"/>
    </location>
</feature>
<dbReference type="InterPro" id="IPR002781">
    <property type="entry name" value="TM_pro_TauE-like"/>
</dbReference>
<keyword evidence="7 8" id="KW-0472">Membrane</keyword>
<feature type="transmembrane region" description="Helical" evidence="8">
    <location>
        <begin position="101"/>
        <end position="119"/>
    </location>
</feature>
<evidence type="ECO:0000256" key="3">
    <source>
        <dbReference type="ARBA" id="ARBA00022448"/>
    </source>
</evidence>
<feature type="transmembrane region" description="Helical" evidence="8">
    <location>
        <begin position="139"/>
        <end position="167"/>
    </location>
</feature>
<dbReference type="PANTHER" id="PTHR30269">
    <property type="entry name" value="TRANSMEMBRANE PROTEIN YFCA"/>
    <property type="match status" value="1"/>
</dbReference>
<sequence length="265" mass="28681">MEIEIIISLVVFAFFAGAIDAAVGGGGLIQIPAIMGSLPHLQPATVFGTNKLASICGTASAAFSYLRQVKLPWLLLGVIALCSFVSSFMGAASVTLIPVEILKPFVLVMLIVIAIYTLMKKQFGQVHTEQKLNRKMLILAALGSLAIGFYDGIFGPGTGSFFIFFFIRYLSVDFLHASALSKIANFTTNLAALSFFIPSGNVLFMVGAMMAVANICGSLVGVRLAFKYGSGFIRILFLILVSLLICRMAYQMFFRSKPDVNHSRY</sequence>
<keyword evidence="5 8" id="KW-0812">Transmembrane</keyword>
<accession>A0ABN0PWA0</accession>
<evidence type="ECO:0000256" key="5">
    <source>
        <dbReference type="ARBA" id="ARBA00022692"/>
    </source>
</evidence>
<comment type="similarity">
    <text evidence="2 8">Belongs to the 4-toluene sulfonate uptake permease (TSUP) (TC 2.A.102) family.</text>
</comment>
<evidence type="ECO:0000313" key="9">
    <source>
        <dbReference type="EMBL" id="ESJ94797.1"/>
    </source>
</evidence>
<feature type="transmembrane region" description="Helical" evidence="8">
    <location>
        <begin position="232"/>
        <end position="250"/>
    </location>
</feature>
<name>A0ABN0PWA0_ACILW</name>
<evidence type="ECO:0000256" key="6">
    <source>
        <dbReference type="ARBA" id="ARBA00022989"/>
    </source>
</evidence>
<dbReference type="RefSeq" id="WP_004644993.1">
    <property type="nucleotide sequence ID" value="NZ_KI530565.1"/>
</dbReference>
<proteinExistence type="inferred from homology"/>
<protein>
    <recommendedName>
        <fullName evidence="8">Probable membrane transporter protein</fullName>
    </recommendedName>
</protein>
<keyword evidence="10" id="KW-1185">Reference proteome</keyword>
<keyword evidence="6 8" id="KW-1133">Transmembrane helix</keyword>
<evidence type="ECO:0000256" key="8">
    <source>
        <dbReference type="RuleBase" id="RU363041"/>
    </source>
</evidence>
<dbReference type="Pfam" id="PF01925">
    <property type="entry name" value="TauE"/>
    <property type="match status" value="1"/>
</dbReference>
<evidence type="ECO:0000256" key="2">
    <source>
        <dbReference type="ARBA" id="ARBA00009142"/>
    </source>
</evidence>
<evidence type="ECO:0000256" key="1">
    <source>
        <dbReference type="ARBA" id="ARBA00004651"/>
    </source>
</evidence>
<keyword evidence="3" id="KW-0813">Transport</keyword>
<evidence type="ECO:0000256" key="4">
    <source>
        <dbReference type="ARBA" id="ARBA00022475"/>
    </source>
</evidence>
<organism evidence="9 10">
    <name type="scientific">Acinetobacter lwoffii NCTC 5866 = CIP 64.10 = NIPH 512</name>
    <dbReference type="NCBI Taxonomy" id="981327"/>
    <lineage>
        <taxon>Bacteria</taxon>
        <taxon>Pseudomonadati</taxon>
        <taxon>Pseudomonadota</taxon>
        <taxon>Gammaproteobacteria</taxon>
        <taxon>Moraxellales</taxon>
        <taxon>Moraxellaceae</taxon>
        <taxon>Acinetobacter</taxon>
    </lineage>
</organism>
<evidence type="ECO:0000256" key="7">
    <source>
        <dbReference type="ARBA" id="ARBA00023136"/>
    </source>
</evidence>
<comment type="caution">
    <text evidence="9">The sequence shown here is derived from an EMBL/GenBank/DDBJ whole genome shotgun (WGS) entry which is preliminary data.</text>
</comment>
<reference evidence="9 10" key="1">
    <citation type="submission" date="2013-10" db="EMBL/GenBank/DDBJ databases">
        <title>The Genome Sequence of Acinetobacter lwoffii NIPH 512.</title>
        <authorList>
            <consortium name="The Broad Institute Genomics Platform"/>
            <consortium name="The Broad Institute Genome Sequencing Center for Infectious Disease"/>
            <person name="Cerqueira G."/>
            <person name="Feldgarden M."/>
            <person name="Courvalin P."/>
            <person name="Grillot-Courvalin C."/>
            <person name="Clermont D."/>
            <person name="Rocha E."/>
            <person name="Yoon E.-J."/>
            <person name="Nemec A."/>
            <person name="Young S.K."/>
            <person name="Zeng Q."/>
            <person name="Gargeya S."/>
            <person name="Fitzgerald M."/>
            <person name="Abouelleil A."/>
            <person name="Alvarado L."/>
            <person name="Berlin A.M."/>
            <person name="Chapman S.B."/>
            <person name="Gainer-Dewar J."/>
            <person name="Goldberg J."/>
            <person name="Gnerre S."/>
            <person name="Griggs A."/>
            <person name="Gujja S."/>
            <person name="Hansen M."/>
            <person name="Howarth C."/>
            <person name="Imamovic A."/>
            <person name="Ireland A."/>
            <person name="Larimer J."/>
            <person name="McCowan C."/>
            <person name="Murphy C."/>
            <person name="Pearson M."/>
            <person name="Poon T.W."/>
            <person name="Priest M."/>
            <person name="Roberts A."/>
            <person name="Saif S."/>
            <person name="Shea T."/>
            <person name="Sykes S."/>
            <person name="Wortman J."/>
            <person name="Nusbaum C."/>
            <person name="Birren B."/>
        </authorList>
    </citation>
    <scope>NUCLEOTIDE SEQUENCE [LARGE SCALE GENOMIC DNA]</scope>
    <source>
        <strain evidence="9 10">NIPH 512</strain>
    </source>
</reference>
<gene>
    <name evidence="9" type="ORF">P800_02904</name>
</gene>
<dbReference type="Proteomes" id="UP000018465">
    <property type="component" value="Unassembled WGS sequence"/>
</dbReference>